<feature type="compositionally biased region" description="Basic residues" evidence="1">
    <location>
        <begin position="70"/>
        <end position="82"/>
    </location>
</feature>
<gene>
    <name evidence="3" type="ORF">Aco03nite_052230</name>
</gene>
<feature type="transmembrane region" description="Helical" evidence="2">
    <location>
        <begin position="85"/>
        <end position="106"/>
    </location>
</feature>
<feature type="compositionally biased region" description="Basic and acidic residues" evidence="1">
    <location>
        <begin position="29"/>
        <end position="39"/>
    </location>
</feature>
<feature type="region of interest" description="Disordered" evidence="1">
    <location>
        <begin position="1"/>
        <end position="82"/>
    </location>
</feature>
<keyword evidence="2" id="KW-0472">Membrane</keyword>
<accession>A0ABQ3XEA6</accession>
<reference evidence="3 4" key="1">
    <citation type="submission" date="2021-01" db="EMBL/GenBank/DDBJ databases">
        <title>Whole genome shotgun sequence of Actinoplanes couchii NBRC 106145.</title>
        <authorList>
            <person name="Komaki H."/>
            <person name="Tamura T."/>
        </authorList>
    </citation>
    <scope>NUCLEOTIDE SEQUENCE [LARGE SCALE GENOMIC DNA]</scope>
    <source>
        <strain evidence="3 4">NBRC 106145</strain>
    </source>
</reference>
<protein>
    <recommendedName>
        <fullName evidence="5">Peptidase M23</fullName>
    </recommendedName>
</protein>
<organism evidence="3 4">
    <name type="scientific">Actinoplanes couchii</name>
    <dbReference type="NCBI Taxonomy" id="403638"/>
    <lineage>
        <taxon>Bacteria</taxon>
        <taxon>Bacillati</taxon>
        <taxon>Actinomycetota</taxon>
        <taxon>Actinomycetes</taxon>
        <taxon>Micromonosporales</taxon>
        <taxon>Micromonosporaceae</taxon>
        <taxon>Actinoplanes</taxon>
    </lineage>
</organism>
<dbReference type="Proteomes" id="UP000612282">
    <property type="component" value="Unassembled WGS sequence"/>
</dbReference>
<keyword evidence="2" id="KW-1133">Transmembrane helix</keyword>
<name>A0ABQ3XEA6_9ACTN</name>
<evidence type="ECO:0000256" key="2">
    <source>
        <dbReference type="SAM" id="Phobius"/>
    </source>
</evidence>
<proteinExistence type="predicted"/>
<feature type="compositionally biased region" description="Pro residues" evidence="1">
    <location>
        <begin position="164"/>
        <end position="173"/>
    </location>
</feature>
<evidence type="ECO:0000256" key="1">
    <source>
        <dbReference type="SAM" id="MobiDB-lite"/>
    </source>
</evidence>
<feature type="compositionally biased region" description="Low complexity" evidence="1">
    <location>
        <begin position="143"/>
        <end position="163"/>
    </location>
</feature>
<dbReference type="EMBL" id="BOMG01000063">
    <property type="protein sequence ID" value="GID56819.1"/>
    <property type="molecule type" value="Genomic_DNA"/>
</dbReference>
<evidence type="ECO:0000313" key="4">
    <source>
        <dbReference type="Proteomes" id="UP000612282"/>
    </source>
</evidence>
<keyword evidence="4" id="KW-1185">Reference proteome</keyword>
<evidence type="ECO:0008006" key="5">
    <source>
        <dbReference type="Google" id="ProtNLM"/>
    </source>
</evidence>
<comment type="caution">
    <text evidence="3">The sequence shown here is derived from an EMBL/GenBank/DDBJ whole genome shotgun (WGS) entry which is preliminary data.</text>
</comment>
<feature type="region of interest" description="Disordered" evidence="1">
    <location>
        <begin position="124"/>
        <end position="178"/>
    </location>
</feature>
<keyword evidence="2" id="KW-0812">Transmembrane</keyword>
<evidence type="ECO:0000313" key="3">
    <source>
        <dbReference type="EMBL" id="GID56819.1"/>
    </source>
</evidence>
<sequence>MGRFVAPAYPDQPNVAERVSDAEYSTDPGRYRRTGEIPRQRVAFFDEGEAESGLPGSGPDMYQQDWEGGKRRKGRRRARGRTGRTVTLLVAVTTVGAAVGGVVAFGPADLPGISRVAVDAALQQRSNAPEPAARGAERPTPAPSVSASKPAASTKSAKASKSPSPKPPEPPEPVSGLNQTQMNNAAVIVDVAQDLGLPRRAMLVAMMTGMQESSLRNLANPTVPGSLDRPNEGSGDNFDSLGVFQQRPSQGWGSVKQLMNPRYAADAFYDKLVTIDDWEDKDLGEAAQAVQRSGVPDGYDKHEKRAAQIVDALL</sequence>